<dbReference type="PROSITE" id="PS50222">
    <property type="entry name" value="EF_HAND_2"/>
    <property type="match status" value="1"/>
</dbReference>
<keyword evidence="2" id="KW-0106">Calcium</keyword>
<dbReference type="FunFam" id="1.10.238.10:FF:000003">
    <property type="entry name" value="Calmodulin A"/>
    <property type="match status" value="1"/>
</dbReference>
<dbReference type="PANTHER" id="PTHR23050">
    <property type="entry name" value="CALCIUM BINDING PROTEIN"/>
    <property type="match status" value="1"/>
</dbReference>
<proteinExistence type="predicted"/>
<dbReference type="PROSITE" id="PS00018">
    <property type="entry name" value="EF_HAND_1"/>
    <property type="match status" value="1"/>
</dbReference>
<accession>A0AAV9C4M1</accession>
<evidence type="ECO:0000259" key="3">
    <source>
        <dbReference type="PROSITE" id="PS50222"/>
    </source>
</evidence>
<dbReference type="InterPro" id="IPR018247">
    <property type="entry name" value="EF_Hand_1_Ca_BS"/>
</dbReference>
<dbReference type="Gene3D" id="1.10.238.10">
    <property type="entry name" value="EF-hand"/>
    <property type="match status" value="1"/>
</dbReference>
<reference evidence="4" key="1">
    <citation type="journal article" date="2023" name="Nat. Commun.">
        <title>Diploid and tetraploid genomes of Acorus and the evolution of monocots.</title>
        <authorList>
            <person name="Ma L."/>
            <person name="Liu K.W."/>
            <person name="Li Z."/>
            <person name="Hsiao Y.Y."/>
            <person name="Qi Y."/>
            <person name="Fu T."/>
            <person name="Tang G.D."/>
            <person name="Zhang D."/>
            <person name="Sun W.H."/>
            <person name="Liu D.K."/>
            <person name="Li Y."/>
            <person name="Chen G.Z."/>
            <person name="Liu X.D."/>
            <person name="Liao X.Y."/>
            <person name="Jiang Y.T."/>
            <person name="Yu X."/>
            <person name="Hao Y."/>
            <person name="Huang J."/>
            <person name="Zhao X.W."/>
            <person name="Ke S."/>
            <person name="Chen Y.Y."/>
            <person name="Wu W.L."/>
            <person name="Hsu J.L."/>
            <person name="Lin Y.F."/>
            <person name="Huang M.D."/>
            <person name="Li C.Y."/>
            <person name="Huang L."/>
            <person name="Wang Z.W."/>
            <person name="Zhao X."/>
            <person name="Zhong W.Y."/>
            <person name="Peng D.H."/>
            <person name="Ahmad S."/>
            <person name="Lan S."/>
            <person name="Zhang J.S."/>
            <person name="Tsai W.C."/>
            <person name="Van de Peer Y."/>
            <person name="Liu Z.J."/>
        </authorList>
    </citation>
    <scope>NUCLEOTIDE SEQUENCE</scope>
    <source>
        <strain evidence="4">CP</strain>
    </source>
</reference>
<dbReference type="InterPro" id="IPR011992">
    <property type="entry name" value="EF-hand-dom_pair"/>
</dbReference>
<sequence>MWRPRHPSIPGGGARDGDCKISASELVDVLSELGHPASDAEIREMMAEADFDGDGFIDLSEFMELNT</sequence>
<keyword evidence="1" id="KW-0677">Repeat</keyword>
<comment type="caution">
    <text evidence="4">The sequence shown here is derived from an EMBL/GenBank/DDBJ whole genome shotgun (WGS) entry which is preliminary data.</text>
</comment>
<reference evidence="4" key="2">
    <citation type="submission" date="2023-06" db="EMBL/GenBank/DDBJ databases">
        <authorList>
            <person name="Ma L."/>
            <person name="Liu K.-W."/>
            <person name="Li Z."/>
            <person name="Hsiao Y.-Y."/>
            <person name="Qi Y."/>
            <person name="Fu T."/>
            <person name="Tang G."/>
            <person name="Zhang D."/>
            <person name="Sun W.-H."/>
            <person name="Liu D.-K."/>
            <person name="Li Y."/>
            <person name="Chen G.-Z."/>
            <person name="Liu X.-D."/>
            <person name="Liao X.-Y."/>
            <person name="Jiang Y.-T."/>
            <person name="Yu X."/>
            <person name="Hao Y."/>
            <person name="Huang J."/>
            <person name="Zhao X.-W."/>
            <person name="Ke S."/>
            <person name="Chen Y.-Y."/>
            <person name="Wu W.-L."/>
            <person name="Hsu J.-L."/>
            <person name="Lin Y.-F."/>
            <person name="Huang M.-D."/>
            <person name="Li C.-Y."/>
            <person name="Huang L."/>
            <person name="Wang Z.-W."/>
            <person name="Zhao X."/>
            <person name="Zhong W.-Y."/>
            <person name="Peng D.-H."/>
            <person name="Ahmad S."/>
            <person name="Lan S."/>
            <person name="Zhang J.-S."/>
            <person name="Tsai W.-C."/>
            <person name="Van De Peer Y."/>
            <person name="Liu Z.-J."/>
        </authorList>
    </citation>
    <scope>NUCLEOTIDE SEQUENCE</scope>
    <source>
        <strain evidence="4">CP</strain>
        <tissue evidence="4">Leaves</tissue>
    </source>
</reference>
<dbReference type="InterPro" id="IPR050145">
    <property type="entry name" value="Centrin_CML-like"/>
</dbReference>
<dbReference type="Pfam" id="PF13499">
    <property type="entry name" value="EF-hand_7"/>
    <property type="match status" value="1"/>
</dbReference>
<organism evidence="4 5">
    <name type="scientific">Acorus calamus</name>
    <name type="common">Sweet flag</name>
    <dbReference type="NCBI Taxonomy" id="4465"/>
    <lineage>
        <taxon>Eukaryota</taxon>
        <taxon>Viridiplantae</taxon>
        <taxon>Streptophyta</taxon>
        <taxon>Embryophyta</taxon>
        <taxon>Tracheophyta</taxon>
        <taxon>Spermatophyta</taxon>
        <taxon>Magnoliopsida</taxon>
        <taxon>Liliopsida</taxon>
        <taxon>Acoraceae</taxon>
        <taxon>Acorus</taxon>
    </lineage>
</organism>
<dbReference type="EMBL" id="JAUJYO010000021">
    <property type="protein sequence ID" value="KAK1283234.1"/>
    <property type="molecule type" value="Genomic_DNA"/>
</dbReference>
<evidence type="ECO:0000313" key="4">
    <source>
        <dbReference type="EMBL" id="KAK1283234.1"/>
    </source>
</evidence>
<evidence type="ECO:0000256" key="1">
    <source>
        <dbReference type="ARBA" id="ARBA00022737"/>
    </source>
</evidence>
<dbReference type="SUPFAM" id="SSF47473">
    <property type="entry name" value="EF-hand"/>
    <property type="match status" value="1"/>
</dbReference>
<keyword evidence="5" id="KW-1185">Reference proteome</keyword>
<dbReference type="GO" id="GO:0005509">
    <property type="term" value="F:calcium ion binding"/>
    <property type="evidence" value="ECO:0007669"/>
    <property type="project" value="InterPro"/>
</dbReference>
<dbReference type="Proteomes" id="UP001180020">
    <property type="component" value="Unassembled WGS sequence"/>
</dbReference>
<dbReference type="AlphaFoldDB" id="A0AAV9C4M1"/>
<evidence type="ECO:0000313" key="5">
    <source>
        <dbReference type="Proteomes" id="UP001180020"/>
    </source>
</evidence>
<gene>
    <name evidence="4" type="primary">CML24</name>
    <name evidence="4" type="ORF">QJS10_CPB21g01399</name>
</gene>
<dbReference type="CDD" id="cd00051">
    <property type="entry name" value="EFh"/>
    <property type="match status" value="1"/>
</dbReference>
<feature type="domain" description="EF-hand" evidence="3">
    <location>
        <begin position="37"/>
        <end position="67"/>
    </location>
</feature>
<evidence type="ECO:0000256" key="2">
    <source>
        <dbReference type="ARBA" id="ARBA00022837"/>
    </source>
</evidence>
<name>A0AAV9C4M1_ACOCL</name>
<dbReference type="InterPro" id="IPR002048">
    <property type="entry name" value="EF_hand_dom"/>
</dbReference>
<protein>
    <submittedName>
        <fullName evidence="4">Calcium-binding protein CML24</fullName>
    </submittedName>
</protein>